<evidence type="ECO:0000256" key="3">
    <source>
        <dbReference type="ARBA" id="ARBA00022553"/>
    </source>
</evidence>
<dbReference type="Gene3D" id="3.30.565.10">
    <property type="entry name" value="Histidine kinase-like ATPase, C-terminal domain"/>
    <property type="match status" value="1"/>
</dbReference>
<comment type="caution">
    <text evidence="8">The sequence shown here is derived from an EMBL/GenBank/DDBJ whole genome shotgun (WGS) entry which is preliminary data.</text>
</comment>
<dbReference type="PROSITE" id="PS50109">
    <property type="entry name" value="HIS_KIN"/>
    <property type="match status" value="1"/>
</dbReference>
<name>A0A552EHF4_MICAE</name>
<dbReference type="Pfam" id="PF01590">
    <property type="entry name" value="GAF"/>
    <property type="match status" value="1"/>
</dbReference>
<dbReference type="AlphaFoldDB" id="A0A552EHF4"/>
<evidence type="ECO:0000256" key="2">
    <source>
        <dbReference type="ARBA" id="ARBA00012438"/>
    </source>
</evidence>
<dbReference type="PANTHER" id="PTHR45453:SF1">
    <property type="entry name" value="PHOSPHATE REGULON SENSOR PROTEIN PHOR"/>
    <property type="match status" value="1"/>
</dbReference>
<comment type="catalytic activity">
    <reaction evidence="1">
        <text>ATP + protein L-histidine = ADP + protein N-phospho-L-histidine.</text>
        <dbReference type="EC" id="2.7.13.3"/>
    </reaction>
</comment>
<dbReference type="InterPro" id="IPR036890">
    <property type="entry name" value="HATPase_C_sf"/>
</dbReference>
<dbReference type="InterPro" id="IPR003661">
    <property type="entry name" value="HisK_dim/P_dom"/>
</dbReference>
<keyword evidence="4" id="KW-0808">Transferase</keyword>
<evidence type="ECO:0000256" key="5">
    <source>
        <dbReference type="ARBA" id="ARBA00022777"/>
    </source>
</evidence>
<dbReference type="SUPFAM" id="SSF55781">
    <property type="entry name" value="GAF domain-like"/>
    <property type="match status" value="3"/>
</dbReference>
<keyword evidence="3" id="KW-0597">Phosphoprotein</keyword>
<dbReference type="GO" id="GO:0005886">
    <property type="term" value="C:plasma membrane"/>
    <property type="evidence" value="ECO:0007669"/>
    <property type="project" value="TreeGrafter"/>
</dbReference>
<dbReference type="Gene3D" id="1.10.287.130">
    <property type="match status" value="1"/>
</dbReference>
<dbReference type="InterPro" id="IPR003594">
    <property type="entry name" value="HATPase_dom"/>
</dbReference>
<dbReference type="CDD" id="cd00082">
    <property type="entry name" value="HisKA"/>
    <property type="match status" value="1"/>
</dbReference>
<dbReference type="SMART" id="SM00388">
    <property type="entry name" value="HisKA"/>
    <property type="match status" value="1"/>
</dbReference>
<dbReference type="EMBL" id="SFBI01000143">
    <property type="protein sequence ID" value="TRU33877.1"/>
    <property type="molecule type" value="Genomic_DNA"/>
</dbReference>
<organism evidence="8 9">
    <name type="scientific">Microcystis aeruginosa Ma_MB_S_20031200_S102</name>
    <dbReference type="NCBI Taxonomy" id="2486254"/>
    <lineage>
        <taxon>Bacteria</taxon>
        <taxon>Bacillati</taxon>
        <taxon>Cyanobacteriota</taxon>
        <taxon>Cyanophyceae</taxon>
        <taxon>Oscillatoriophycideae</taxon>
        <taxon>Chroococcales</taxon>
        <taxon>Microcystaceae</taxon>
        <taxon>Microcystis</taxon>
    </lineage>
</organism>
<dbReference type="SUPFAM" id="SSF55874">
    <property type="entry name" value="ATPase domain of HSP90 chaperone/DNA topoisomerase II/histidine kinase"/>
    <property type="match status" value="1"/>
</dbReference>
<dbReference type="InterPro" id="IPR050351">
    <property type="entry name" value="BphY/WalK/GraS-like"/>
</dbReference>
<protein>
    <recommendedName>
        <fullName evidence="2">histidine kinase</fullName>
        <ecNumber evidence="2">2.7.13.3</ecNumber>
    </recommendedName>
</protein>
<dbReference type="GO" id="GO:0016036">
    <property type="term" value="P:cellular response to phosphate starvation"/>
    <property type="evidence" value="ECO:0007669"/>
    <property type="project" value="TreeGrafter"/>
</dbReference>
<evidence type="ECO:0000313" key="9">
    <source>
        <dbReference type="Proteomes" id="UP000317708"/>
    </source>
</evidence>
<dbReference type="SUPFAM" id="SSF47384">
    <property type="entry name" value="Homodimeric domain of signal transducing histidine kinase"/>
    <property type="match status" value="1"/>
</dbReference>
<sequence>MRTAQDVIKQISGLSQKLTKVPPEQFIRDLPDELCTILEADACVLWQKDEDNFFTVLAKSKQVSEDYKLLKLDGNLEQIQKGYQKQGWVSMLSAPLVVGGEMIGILQIFTSSEHHFSDIEKEAFKLYANLCANLVALSFEKALYQDKETLKKLTNIMIAMLSAKEIHEIINSLLNGALDLVSLGINSPKKESLVGEISMLDYFTGELEIIRQSKNIEQHPHLKLGEGLTGRALKEKRVVRVNNLSDSKDYKQYWQEAHSEIAVPIFVENIPVRREDKVTLGSKLIGVLNIESRELEAFSEIDEKYLGLLARYAAILIDKQQFDHKLSDLREREREITNLVRHNEIMEKVMDSVFDVLDFHMVNISLVNFEAKRIKTEFVKIRGEDDLLVIEQFKKAADHLLESTDIQAWVVNEKKIVVPQDVNDSRFNTTIRDKFGHKRLIRVFMPMIDPFSSRVIGTLEAGYLKTYREDIYERDVQILENFVDHVVYTLERKRSGFLDKIAHEIRSPLVGIRSNASFLQKRWSELPDDLIDRKLEDILTDSAILLYQFADLEYILKGHITRKAKIERTFIFRDVIIKTINQLRPLIVEAGFSTDNIKYEQIDPSLFKVQIQTDKPKINQVVYNLLINAIKYAKVDPNQFKIIVDIDNKNRDAYILKFKDWGIGIKDADKENIFREGFRSSEAITKNVLGSGLGLAISKSIMRNLGGDLILANLAEPTEFHLIIPKKFSFPIKAKA</sequence>
<keyword evidence="5" id="KW-0418">Kinase</keyword>
<evidence type="ECO:0000256" key="1">
    <source>
        <dbReference type="ARBA" id="ARBA00000085"/>
    </source>
</evidence>
<dbReference type="Proteomes" id="UP000317708">
    <property type="component" value="Unassembled WGS sequence"/>
</dbReference>
<dbReference type="InterPro" id="IPR003018">
    <property type="entry name" value="GAF"/>
</dbReference>
<dbReference type="InterPro" id="IPR005467">
    <property type="entry name" value="His_kinase_dom"/>
</dbReference>
<dbReference type="GO" id="GO:0000155">
    <property type="term" value="F:phosphorelay sensor kinase activity"/>
    <property type="evidence" value="ECO:0007669"/>
    <property type="project" value="InterPro"/>
</dbReference>
<dbReference type="SMART" id="SM00065">
    <property type="entry name" value="GAF"/>
    <property type="match status" value="2"/>
</dbReference>
<dbReference type="Pfam" id="PF13185">
    <property type="entry name" value="GAF_2"/>
    <property type="match status" value="1"/>
</dbReference>
<gene>
    <name evidence="8" type="ORF">EWV92_16500</name>
</gene>
<evidence type="ECO:0000259" key="7">
    <source>
        <dbReference type="PROSITE" id="PS50109"/>
    </source>
</evidence>
<feature type="domain" description="Histidine kinase" evidence="7">
    <location>
        <begin position="500"/>
        <end position="728"/>
    </location>
</feature>
<dbReference type="Pfam" id="PF02518">
    <property type="entry name" value="HATPase_c"/>
    <property type="match status" value="1"/>
</dbReference>
<dbReference type="InterPro" id="IPR029016">
    <property type="entry name" value="GAF-like_dom_sf"/>
</dbReference>
<dbReference type="InterPro" id="IPR036097">
    <property type="entry name" value="HisK_dim/P_sf"/>
</dbReference>
<dbReference type="SMART" id="SM00387">
    <property type="entry name" value="HATPase_c"/>
    <property type="match status" value="1"/>
</dbReference>
<keyword evidence="6" id="KW-0902">Two-component regulatory system</keyword>
<dbReference type="Gene3D" id="3.30.450.40">
    <property type="match status" value="3"/>
</dbReference>
<reference evidence="8 9" key="1">
    <citation type="submission" date="2019-01" db="EMBL/GenBank/DDBJ databases">
        <title>Coherence of Microcystis species and biogeography revealed through population genomics.</title>
        <authorList>
            <person name="Perez-Carrascal O.M."/>
            <person name="Terrat Y."/>
            <person name="Giani A."/>
            <person name="Fortin N."/>
            <person name="Tromas N."/>
            <person name="Shapiro B.J."/>
        </authorList>
    </citation>
    <scope>NUCLEOTIDE SEQUENCE [LARGE SCALE GENOMIC DNA]</scope>
    <source>
        <strain evidence="8">Ma_MB_S_20031200_S102</strain>
    </source>
</reference>
<dbReference type="EC" id="2.7.13.3" evidence="2"/>
<evidence type="ECO:0000313" key="8">
    <source>
        <dbReference type="EMBL" id="TRU33877.1"/>
    </source>
</evidence>
<dbReference type="GO" id="GO:0004721">
    <property type="term" value="F:phosphoprotein phosphatase activity"/>
    <property type="evidence" value="ECO:0007669"/>
    <property type="project" value="TreeGrafter"/>
</dbReference>
<proteinExistence type="predicted"/>
<dbReference type="PANTHER" id="PTHR45453">
    <property type="entry name" value="PHOSPHATE REGULON SENSOR PROTEIN PHOR"/>
    <property type="match status" value="1"/>
</dbReference>
<evidence type="ECO:0000256" key="6">
    <source>
        <dbReference type="ARBA" id="ARBA00023012"/>
    </source>
</evidence>
<accession>A0A552EHF4</accession>
<evidence type="ECO:0000256" key="4">
    <source>
        <dbReference type="ARBA" id="ARBA00022679"/>
    </source>
</evidence>